<gene>
    <name evidence="5" type="ORF">OOJ09_10210</name>
</gene>
<protein>
    <submittedName>
        <fullName evidence="5">Aldehyde dehydrogenase family protein</fullName>
    </submittedName>
</protein>
<evidence type="ECO:0000313" key="6">
    <source>
        <dbReference type="Proteomes" id="UP001152178"/>
    </source>
</evidence>
<proteinExistence type="inferred from homology"/>
<dbReference type="Gene3D" id="3.40.605.10">
    <property type="entry name" value="Aldehyde Dehydrogenase, Chain A, domain 1"/>
    <property type="match status" value="1"/>
</dbReference>
<dbReference type="InterPro" id="IPR015590">
    <property type="entry name" value="Aldehyde_DH_dom"/>
</dbReference>
<sequence>MTLSFDPRAKATTLYHGEFRPMFIGGKWVAAQSGQEMQALNPATGEVLATVPRGSAADIDAAVKAARAAFEGPWSKFSPYERQCVLLRIADLFETHWEELSVSDTLDMGLPITRTLANRRRVIGMLRFYAGMATALHGESIDNSIPGEIVSFTRREAVGVVGAIIPWNAPTAASIWKIAPALATGCTIVLKPSEDASLTPLLIARLMQEAGVPDGVVNIVTGTGAEAGARLAEHPDVNKIVFTGSTLTGQAIARAGVTNLKRVSLELGGKSPIIVCRDADIDKAVPVAAMAVFVHSGQICIAGSRLFVAREIHDEFVRRVAEYAGRLRIGHGIDSETEIGPLINARQAGKVEGYIKAGSDEGAQLVTGGSRLTGELYDGGNFIAPTVFGAVSDKMTIAREEIFGPVISAMPFDTLDEAVARANATPYGLAAGIFTTHLGTAHKLARRIKAGSVWVNMYHAIDPAVPFGGMKMSGYGREGGIEHLHEYLETQVGLDPDRLITQCRLKPA</sequence>
<dbReference type="Pfam" id="PF00171">
    <property type="entry name" value="Aldedh"/>
    <property type="match status" value="1"/>
</dbReference>
<dbReference type="Gene3D" id="3.40.309.10">
    <property type="entry name" value="Aldehyde Dehydrogenase, Chain A, domain 2"/>
    <property type="match status" value="1"/>
</dbReference>
<dbReference type="InterPro" id="IPR029510">
    <property type="entry name" value="Ald_DH_CS_GLU"/>
</dbReference>
<evidence type="ECO:0000313" key="5">
    <source>
        <dbReference type="EMBL" id="MCZ8544555.1"/>
    </source>
</evidence>
<evidence type="ECO:0000256" key="2">
    <source>
        <dbReference type="PROSITE-ProRule" id="PRU10007"/>
    </source>
</evidence>
<dbReference type="EMBL" id="JAPFQA010000003">
    <property type="protein sequence ID" value="MCZ8544555.1"/>
    <property type="molecule type" value="Genomic_DNA"/>
</dbReference>
<dbReference type="Proteomes" id="UP001152178">
    <property type="component" value="Unassembled WGS sequence"/>
</dbReference>
<dbReference type="PROSITE" id="PS00687">
    <property type="entry name" value="ALDEHYDE_DEHYDR_GLU"/>
    <property type="match status" value="1"/>
</dbReference>
<feature type="domain" description="Aldehyde dehydrogenase" evidence="4">
    <location>
        <begin position="28"/>
        <end position="491"/>
    </location>
</feature>
<name>A0ABT4QST8_9HYPH</name>
<keyword evidence="1 3" id="KW-0560">Oxidoreductase</keyword>
<accession>A0ABT4QST8</accession>
<dbReference type="PANTHER" id="PTHR11699">
    <property type="entry name" value="ALDEHYDE DEHYDROGENASE-RELATED"/>
    <property type="match status" value="1"/>
</dbReference>
<comment type="similarity">
    <text evidence="3">Belongs to the aldehyde dehydrogenase family.</text>
</comment>
<dbReference type="PROSITE" id="PS00070">
    <property type="entry name" value="ALDEHYDE_DEHYDR_CYS"/>
    <property type="match status" value="1"/>
</dbReference>
<evidence type="ECO:0000256" key="1">
    <source>
        <dbReference type="ARBA" id="ARBA00023002"/>
    </source>
</evidence>
<dbReference type="InterPro" id="IPR016163">
    <property type="entry name" value="Ald_DH_C"/>
</dbReference>
<feature type="active site" evidence="2">
    <location>
        <position position="266"/>
    </location>
</feature>
<dbReference type="InterPro" id="IPR016160">
    <property type="entry name" value="Ald_DH_CS_CYS"/>
</dbReference>
<dbReference type="InterPro" id="IPR016162">
    <property type="entry name" value="Ald_DH_N"/>
</dbReference>
<dbReference type="InterPro" id="IPR016161">
    <property type="entry name" value="Ald_DH/histidinol_DH"/>
</dbReference>
<evidence type="ECO:0000259" key="4">
    <source>
        <dbReference type="Pfam" id="PF00171"/>
    </source>
</evidence>
<comment type="caution">
    <text evidence="5">The sequence shown here is derived from an EMBL/GenBank/DDBJ whole genome shotgun (WGS) entry which is preliminary data.</text>
</comment>
<keyword evidence="6" id="KW-1185">Reference proteome</keyword>
<evidence type="ECO:0000256" key="3">
    <source>
        <dbReference type="RuleBase" id="RU003345"/>
    </source>
</evidence>
<reference evidence="5" key="1">
    <citation type="submission" date="2022-11" db="EMBL/GenBank/DDBJ databases">
        <authorList>
            <person name="Coimbra C."/>
        </authorList>
    </citation>
    <scope>NUCLEOTIDE SEQUENCE</scope>
    <source>
        <strain evidence="5">Jales19</strain>
    </source>
</reference>
<dbReference type="SUPFAM" id="SSF53720">
    <property type="entry name" value="ALDH-like"/>
    <property type="match status" value="1"/>
</dbReference>
<organism evidence="5 6">
    <name type="scientific">Mesorhizobium qingshengii</name>
    <dbReference type="NCBI Taxonomy" id="1165689"/>
    <lineage>
        <taxon>Bacteria</taxon>
        <taxon>Pseudomonadati</taxon>
        <taxon>Pseudomonadota</taxon>
        <taxon>Alphaproteobacteria</taxon>
        <taxon>Hyphomicrobiales</taxon>
        <taxon>Phyllobacteriaceae</taxon>
        <taxon>Mesorhizobium</taxon>
    </lineage>
</organism>